<reference evidence="2" key="2">
    <citation type="submission" date="2020-10" db="EMBL/GenBank/DDBJ databases">
        <authorList>
            <person name="Peck L.D."/>
            <person name="Nowell R.W."/>
            <person name="Flood J."/>
            <person name="Ryan M.J."/>
            <person name="Barraclough T.G."/>
        </authorList>
    </citation>
    <scope>NUCLEOTIDE SEQUENCE</scope>
    <source>
        <strain evidence="2">IMI 127659i</strain>
    </source>
</reference>
<name>A0A9P7LQ14_9HYPO</name>
<proteinExistence type="predicted"/>
<dbReference type="AlphaFoldDB" id="A0A9P7LQ14"/>
<accession>A0A9P7LQ14</accession>
<feature type="compositionally biased region" description="Basic and acidic residues" evidence="1">
    <location>
        <begin position="32"/>
        <end position="45"/>
    </location>
</feature>
<evidence type="ECO:0000313" key="2">
    <source>
        <dbReference type="EMBL" id="KAG5757673.1"/>
    </source>
</evidence>
<keyword evidence="3" id="KW-1185">Reference proteome</keyword>
<evidence type="ECO:0000256" key="1">
    <source>
        <dbReference type="SAM" id="MobiDB-lite"/>
    </source>
</evidence>
<feature type="region of interest" description="Disordered" evidence="1">
    <location>
        <begin position="1"/>
        <end position="72"/>
    </location>
</feature>
<dbReference type="Proteomes" id="UP000750502">
    <property type="component" value="Unassembled WGS sequence"/>
</dbReference>
<protein>
    <submittedName>
        <fullName evidence="2">Uncharacterized protein</fullName>
    </submittedName>
</protein>
<dbReference type="EMBL" id="JADFTT010001040">
    <property type="protein sequence ID" value="KAG5757673.1"/>
    <property type="molecule type" value="Genomic_DNA"/>
</dbReference>
<evidence type="ECO:0000313" key="3">
    <source>
        <dbReference type="Proteomes" id="UP000750502"/>
    </source>
</evidence>
<reference evidence="2" key="1">
    <citation type="journal article" date="2020" name="bioRxiv">
        <title>Historical genomics reveals the evolutionary mechanisms behind multiple outbreaks of the host-specific coffee wilt pathogen Fusarium xylarioides.</title>
        <authorList>
            <person name="Peck D."/>
            <person name="Nowell R.W."/>
            <person name="Flood J."/>
            <person name="Ryan M.J."/>
            <person name="Barraclough T.G."/>
        </authorList>
    </citation>
    <scope>NUCLEOTIDE SEQUENCE</scope>
    <source>
        <strain evidence="2">IMI 127659i</strain>
    </source>
</reference>
<organism evidence="2 3">
    <name type="scientific">Fusarium xylarioides</name>
    <dbReference type="NCBI Taxonomy" id="221167"/>
    <lineage>
        <taxon>Eukaryota</taxon>
        <taxon>Fungi</taxon>
        <taxon>Dikarya</taxon>
        <taxon>Ascomycota</taxon>
        <taxon>Pezizomycotina</taxon>
        <taxon>Sordariomycetes</taxon>
        <taxon>Hypocreomycetidae</taxon>
        <taxon>Hypocreales</taxon>
        <taxon>Nectriaceae</taxon>
        <taxon>Fusarium</taxon>
        <taxon>Fusarium fujikuroi species complex</taxon>
    </lineage>
</organism>
<sequence>MRLGTTLDVPVTSHSTLTASGEEATDGGGEGKGPEAEVRGRERPPRGFAVDSAAEEGASGTRSGSEEDLECR</sequence>
<gene>
    <name evidence="2" type="ORF">H9Q72_014182</name>
</gene>
<comment type="caution">
    <text evidence="2">The sequence shown here is derived from an EMBL/GenBank/DDBJ whole genome shotgun (WGS) entry which is preliminary data.</text>
</comment>